<dbReference type="PROSITE" id="PS50042">
    <property type="entry name" value="CNMP_BINDING_3"/>
    <property type="match status" value="1"/>
</dbReference>
<name>A0A133XNH2_9RHOO</name>
<dbReference type="GO" id="GO:0003700">
    <property type="term" value="F:DNA-binding transcription factor activity"/>
    <property type="evidence" value="ECO:0007669"/>
    <property type="project" value="TreeGrafter"/>
</dbReference>
<comment type="caution">
    <text evidence="6">The sequence shown here is derived from an EMBL/GenBank/DDBJ whole genome shotgun (WGS) entry which is preliminary data.</text>
</comment>
<sequence>MDSPVKLSIEAALSKTLLCADLNSTELRRIAHSTREIYAKKGEILFHKGEPCTGVHLVVSGQLKLALVSSVGKEKIVELLGAGQSYGEDLLLAERPYGVYGEALSDSLLLHVSRQALLPEIEAIPALARKMLNNAANRTHTLVDDVEAYSLHSGKQRIVGFLMHELDNEQASAADAVLHLPAHKGVIASRLNLTQEHFSRLLHELQDLGLIVVDGPLIRIPCLDRLRAAFV</sequence>
<dbReference type="PANTHER" id="PTHR24567">
    <property type="entry name" value="CRP FAMILY TRANSCRIPTIONAL REGULATORY PROTEIN"/>
    <property type="match status" value="1"/>
</dbReference>
<dbReference type="InterPro" id="IPR018490">
    <property type="entry name" value="cNMP-bd_dom_sf"/>
</dbReference>
<feature type="domain" description="Cyclic nucleotide-binding" evidence="4">
    <location>
        <begin position="18"/>
        <end position="138"/>
    </location>
</feature>
<dbReference type="PROSITE" id="PS51063">
    <property type="entry name" value="HTH_CRP_2"/>
    <property type="match status" value="1"/>
</dbReference>
<keyword evidence="3" id="KW-0804">Transcription</keyword>
<dbReference type="InterPro" id="IPR000595">
    <property type="entry name" value="cNMP-bd_dom"/>
</dbReference>
<dbReference type="InterPro" id="IPR014710">
    <property type="entry name" value="RmlC-like_jellyroll"/>
</dbReference>
<gene>
    <name evidence="6" type="ORF">AT959_02060</name>
</gene>
<dbReference type="GO" id="GO:0005829">
    <property type="term" value="C:cytosol"/>
    <property type="evidence" value="ECO:0007669"/>
    <property type="project" value="TreeGrafter"/>
</dbReference>
<protein>
    <submittedName>
        <fullName evidence="6">Crp/Fnr family transcriptional regulator</fullName>
    </submittedName>
</protein>
<dbReference type="AlphaFoldDB" id="A0A133XNH2"/>
<evidence type="ECO:0000256" key="3">
    <source>
        <dbReference type="ARBA" id="ARBA00023163"/>
    </source>
</evidence>
<dbReference type="Gene3D" id="2.60.120.10">
    <property type="entry name" value="Jelly Rolls"/>
    <property type="match status" value="1"/>
</dbReference>
<evidence type="ECO:0000313" key="7">
    <source>
        <dbReference type="Proteomes" id="UP000070186"/>
    </source>
</evidence>
<dbReference type="SMART" id="SM00100">
    <property type="entry name" value="cNMP"/>
    <property type="match status" value="1"/>
</dbReference>
<keyword evidence="2" id="KW-0238">DNA-binding</keyword>
<dbReference type="Gene3D" id="1.10.10.10">
    <property type="entry name" value="Winged helix-like DNA-binding domain superfamily/Winged helix DNA-binding domain"/>
    <property type="match status" value="1"/>
</dbReference>
<dbReference type="Pfam" id="PF00027">
    <property type="entry name" value="cNMP_binding"/>
    <property type="match status" value="1"/>
</dbReference>
<dbReference type="RefSeq" id="WP_066880039.1">
    <property type="nucleotide sequence ID" value="NZ_LODL01000005.1"/>
</dbReference>
<dbReference type="STRING" id="281362.AT959_02060"/>
<feature type="domain" description="HTH crp-type" evidence="5">
    <location>
        <begin position="152"/>
        <end position="224"/>
    </location>
</feature>
<dbReference type="InterPro" id="IPR012318">
    <property type="entry name" value="HTH_CRP"/>
</dbReference>
<reference evidence="6 7" key="1">
    <citation type="submission" date="2015-12" db="EMBL/GenBank/DDBJ databases">
        <title>Nitrous oxide reduction kinetics distinguish bacteria harboring typical versus atypical NosZ.</title>
        <authorList>
            <person name="Yoon S."/>
            <person name="Nissen S."/>
            <person name="Park D."/>
            <person name="Sanford R.A."/>
            <person name="Loeffler F.E."/>
        </authorList>
    </citation>
    <scope>NUCLEOTIDE SEQUENCE [LARGE SCALE GENOMIC DNA]</scope>
    <source>
        <strain evidence="6 7">ATCC BAA-841</strain>
    </source>
</reference>
<dbReference type="SUPFAM" id="SSF51206">
    <property type="entry name" value="cAMP-binding domain-like"/>
    <property type="match status" value="1"/>
</dbReference>
<evidence type="ECO:0000259" key="5">
    <source>
        <dbReference type="PROSITE" id="PS51063"/>
    </source>
</evidence>
<evidence type="ECO:0000259" key="4">
    <source>
        <dbReference type="PROSITE" id="PS50042"/>
    </source>
</evidence>
<evidence type="ECO:0000256" key="2">
    <source>
        <dbReference type="ARBA" id="ARBA00023125"/>
    </source>
</evidence>
<dbReference type="Pfam" id="PF13545">
    <property type="entry name" value="HTH_Crp_2"/>
    <property type="match status" value="1"/>
</dbReference>
<dbReference type="InterPro" id="IPR036388">
    <property type="entry name" value="WH-like_DNA-bd_sf"/>
</dbReference>
<dbReference type="EMBL" id="LODL01000005">
    <property type="protein sequence ID" value="KXB32494.1"/>
    <property type="molecule type" value="Genomic_DNA"/>
</dbReference>
<accession>A0A133XNH2</accession>
<organism evidence="6 7">
    <name type="scientific">Dechloromonas denitrificans</name>
    <dbReference type="NCBI Taxonomy" id="281362"/>
    <lineage>
        <taxon>Bacteria</taxon>
        <taxon>Pseudomonadati</taxon>
        <taxon>Pseudomonadota</taxon>
        <taxon>Betaproteobacteria</taxon>
        <taxon>Rhodocyclales</taxon>
        <taxon>Azonexaceae</taxon>
        <taxon>Dechloromonas</taxon>
    </lineage>
</organism>
<evidence type="ECO:0000313" key="6">
    <source>
        <dbReference type="EMBL" id="KXB32494.1"/>
    </source>
</evidence>
<dbReference type="GO" id="GO:0003677">
    <property type="term" value="F:DNA binding"/>
    <property type="evidence" value="ECO:0007669"/>
    <property type="project" value="UniProtKB-KW"/>
</dbReference>
<proteinExistence type="predicted"/>
<keyword evidence="7" id="KW-1185">Reference proteome</keyword>
<dbReference type="Proteomes" id="UP000070186">
    <property type="component" value="Unassembled WGS sequence"/>
</dbReference>
<dbReference type="InterPro" id="IPR036390">
    <property type="entry name" value="WH_DNA-bd_sf"/>
</dbReference>
<evidence type="ECO:0000256" key="1">
    <source>
        <dbReference type="ARBA" id="ARBA00023015"/>
    </source>
</evidence>
<dbReference type="PANTHER" id="PTHR24567:SF26">
    <property type="entry name" value="REGULATORY PROTEIN YEIL"/>
    <property type="match status" value="1"/>
</dbReference>
<dbReference type="CDD" id="cd00038">
    <property type="entry name" value="CAP_ED"/>
    <property type="match status" value="1"/>
</dbReference>
<keyword evidence="1" id="KW-0805">Transcription regulation</keyword>
<dbReference type="SUPFAM" id="SSF46785">
    <property type="entry name" value="Winged helix' DNA-binding domain"/>
    <property type="match status" value="1"/>
</dbReference>
<dbReference type="InterPro" id="IPR050397">
    <property type="entry name" value="Env_Response_Regulators"/>
</dbReference>